<feature type="region of interest" description="Disordered" evidence="7">
    <location>
        <begin position="546"/>
        <end position="566"/>
    </location>
</feature>
<dbReference type="PRINTS" id="PR00171">
    <property type="entry name" value="SUGRTRNSPORT"/>
</dbReference>
<feature type="transmembrane region" description="Helical" evidence="8">
    <location>
        <begin position="27"/>
        <end position="44"/>
    </location>
</feature>
<feature type="transmembrane region" description="Helical" evidence="8">
    <location>
        <begin position="64"/>
        <end position="89"/>
    </location>
</feature>
<dbReference type="PROSITE" id="PS00216">
    <property type="entry name" value="SUGAR_TRANSPORT_1"/>
    <property type="match status" value="2"/>
</dbReference>
<evidence type="ECO:0000256" key="3">
    <source>
        <dbReference type="ARBA" id="ARBA00022448"/>
    </source>
</evidence>
<dbReference type="InterPro" id="IPR020846">
    <property type="entry name" value="MFS_dom"/>
</dbReference>
<evidence type="ECO:0000259" key="9">
    <source>
        <dbReference type="PROSITE" id="PS50850"/>
    </source>
</evidence>
<feature type="transmembrane region" description="Helical" evidence="8">
    <location>
        <begin position="273"/>
        <end position="296"/>
    </location>
</feature>
<keyword evidence="5 8" id="KW-1133">Transmembrane helix</keyword>
<dbReference type="Gene3D" id="1.20.1250.20">
    <property type="entry name" value="MFS general substrate transporter like domains"/>
    <property type="match status" value="1"/>
</dbReference>
<evidence type="ECO:0000256" key="5">
    <source>
        <dbReference type="ARBA" id="ARBA00022989"/>
    </source>
</evidence>
<reference evidence="10" key="1">
    <citation type="submission" date="2020-08" db="EMBL/GenBank/DDBJ databases">
        <authorList>
            <person name="Cejkova D."/>
            <person name="Kubasova T."/>
            <person name="Jahodarova E."/>
            <person name="Rychlik I."/>
        </authorList>
    </citation>
    <scope>NUCLEOTIDE SEQUENCE</scope>
    <source>
        <strain evidence="10">An836</strain>
    </source>
</reference>
<keyword evidence="4 8" id="KW-0812">Transmembrane</keyword>
<dbReference type="SUPFAM" id="SSF103473">
    <property type="entry name" value="MFS general substrate transporter"/>
    <property type="match status" value="1"/>
</dbReference>
<feature type="transmembrane region" description="Helical" evidence="8">
    <location>
        <begin position="433"/>
        <end position="452"/>
    </location>
</feature>
<evidence type="ECO:0000256" key="6">
    <source>
        <dbReference type="ARBA" id="ARBA00023136"/>
    </source>
</evidence>
<dbReference type="InterPro" id="IPR050814">
    <property type="entry name" value="Myo-inositol_Transporter"/>
</dbReference>
<feature type="transmembrane region" description="Helical" evidence="8">
    <location>
        <begin position="365"/>
        <end position="390"/>
    </location>
</feature>
<dbReference type="Pfam" id="PF00083">
    <property type="entry name" value="Sugar_tr"/>
    <property type="match status" value="1"/>
</dbReference>
<dbReference type="GO" id="GO:0022857">
    <property type="term" value="F:transmembrane transporter activity"/>
    <property type="evidence" value="ECO:0007669"/>
    <property type="project" value="InterPro"/>
</dbReference>
<dbReference type="EMBL" id="JACLYU010000006">
    <property type="protein sequence ID" value="MBM6699663.1"/>
    <property type="molecule type" value="Genomic_DNA"/>
</dbReference>
<name>A0A939B9M0_9BIFI</name>
<proteinExistence type="inferred from homology"/>
<keyword evidence="6 8" id="KW-0472">Membrane</keyword>
<dbReference type="NCBIfam" id="TIGR00879">
    <property type="entry name" value="SP"/>
    <property type="match status" value="1"/>
</dbReference>
<accession>A0A939B9M0</accession>
<evidence type="ECO:0000256" key="4">
    <source>
        <dbReference type="ARBA" id="ARBA00022692"/>
    </source>
</evidence>
<dbReference type="PANTHER" id="PTHR48020">
    <property type="entry name" value="PROTON MYO-INOSITOL COTRANSPORTER"/>
    <property type="match status" value="1"/>
</dbReference>
<evidence type="ECO:0000256" key="8">
    <source>
        <dbReference type="SAM" id="Phobius"/>
    </source>
</evidence>
<evidence type="ECO:0000256" key="2">
    <source>
        <dbReference type="ARBA" id="ARBA00010992"/>
    </source>
</evidence>
<dbReference type="PROSITE" id="PS00217">
    <property type="entry name" value="SUGAR_TRANSPORT_2"/>
    <property type="match status" value="1"/>
</dbReference>
<evidence type="ECO:0000256" key="7">
    <source>
        <dbReference type="SAM" id="MobiDB-lite"/>
    </source>
</evidence>
<feature type="transmembrane region" description="Helical" evidence="8">
    <location>
        <begin position="121"/>
        <end position="143"/>
    </location>
</feature>
<sequence length="740" mass="77763">MTGLFHAVRNPHNPLGTLARTRGTGRYTFGLALAAGLAGLLYGYDTVAISGAIDFLRAHYGLDAAFEGLVISSVMLGGIAGAVGAGFLADRFGRRRVLMAGAALFLVASLFSAASDTALQLIVARMVGGVGIGLTAALAVTYITESAPTHIRGTLAFSYQLLAVCGIFLANVANYIIAARGTDAWDIATGWRWMLGIGAVPAAVFLMTMWFAPESPRFLIQSGRVDEGFAVLEHVNGTDKARTRVTDVQSSMALERELGASAADLFRPGLRRALIVGVFLAVANQAVGVNVISYYGPVLFKGIGYEGDTGFLAASCVAGVELVATVVGMYLIDAVGRKHLLEAGAALMAVFAACLAVSYSAGSQLWMLVFAMLFTSTFGFSMGPVPWVMLPELFPNHLRGRAVGLCTAFLFLTNWAVGQFTPMLVGSVGGGGTFALFALLDLACLVGVVKLVPETMDRTLEDIESDWLPRTPEASARVALSTADARIRRAESTLAHVENQRMQALGIIEQAERDRVAAQKRLFSLQNERMRREITRRLDEYRRALRETEERSGSTVHVTQVPGPQADPIDSLVARRLHADSVSPDSDDLVQVTGEGPEHITADMLPLEDLASINEVLANAVRSAAGAGLGAGIGSAGADDATGIGLGSAGAAGLGSSGLAGRAGTAGTGLGAGVHEAGAGTGAGDTRIGAVNVDNFADVDLSELDDLPEADRRKDEAELRRENEALRNVLDSLDQLIRKD</sequence>
<feature type="transmembrane region" description="Helical" evidence="8">
    <location>
        <begin position="339"/>
        <end position="359"/>
    </location>
</feature>
<evidence type="ECO:0000313" key="11">
    <source>
        <dbReference type="Proteomes" id="UP000718821"/>
    </source>
</evidence>
<feature type="transmembrane region" description="Helical" evidence="8">
    <location>
        <begin position="190"/>
        <end position="212"/>
    </location>
</feature>
<feature type="transmembrane region" description="Helical" evidence="8">
    <location>
        <begin position="96"/>
        <end position="115"/>
    </location>
</feature>
<dbReference type="GO" id="GO:0005886">
    <property type="term" value="C:plasma membrane"/>
    <property type="evidence" value="ECO:0007669"/>
    <property type="project" value="UniProtKB-SubCell"/>
</dbReference>
<organism evidence="10 11">
    <name type="scientific">Bifidobacterium pullorum subsp. saeculare</name>
    <dbReference type="NCBI Taxonomy" id="78257"/>
    <lineage>
        <taxon>Bacteria</taxon>
        <taxon>Bacillati</taxon>
        <taxon>Actinomycetota</taxon>
        <taxon>Actinomycetes</taxon>
        <taxon>Bifidobacteriales</taxon>
        <taxon>Bifidobacteriaceae</taxon>
        <taxon>Bifidobacterium</taxon>
    </lineage>
</organism>
<dbReference type="InterPro" id="IPR005828">
    <property type="entry name" value="MFS_sugar_transport-like"/>
</dbReference>
<dbReference type="AlphaFoldDB" id="A0A939B9M0"/>
<dbReference type="PANTHER" id="PTHR48020:SF12">
    <property type="entry name" value="PROTON MYO-INOSITOL COTRANSPORTER"/>
    <property type="match status" value="1"/>
</dbReference>
<feature type="transmembrane region" description="Helical" evidence="8">
    <location>
        <begin position="311"/>
        <end position="332"/>
    </location>
</feature>
<protein>
    <submittedName>
        <fullName evidence="10">Sugar porter family MFS transporter</fullName>
    </submittedName>
</protein>
<evidence type="ECO:0000256" key="1">
    <source>
        <dbReference type="ARBA" id="ARBA00004651"/>
    </source>
</evidence>
<reference evidence="10" key="2">
    <citation type="journal article" date="2021" name="Sci. Rep.">
        <title>The distribution of antibiotic resistance genes in chicken gut microbiota commensals.</title>
        <authorList>
            <person name="Juricova H."/>
            <person name="Matiasovicova J."/>
            <person name="Kubasova T."/>
            <person name="Cejkova D."/>
            <person name="Rychlik I."/>
        </authorList>
    </citation>
    <scope>NUCLEOTIDE SEQUENCE</scope>
    <source>
        <strain evidence="10">An836</strain>
    </source>
</reference>
<dbReference type="RefSeq" id="WP_204468584.1">
    <property type="nucleotide sequence ID" value="NZ_JACLYU010000006.1"/>
</dbReference>
<gene>
    <name evidence="10" type="ORF">H7U32_04910</name>
</gene>
<comment type="similarity">
    <text evidence="2">Belongs to the major facilitator superfamily. Sugar transporter (TC 2.A.1.1) family.</text>
</comment>
<dbReference type="InterPro" id="IPR036259">
    <property type="entry name" value="MFS_trans_sf"/>
</dbReference>
<feature type="domain" description="Major facilitator superfamily (MFS) profile" evidence="9">
    <location>
        <begin position="31"/>
        <end position="456"/>
    </location>
</feature>
<feature type="transmembrane region" description="Helical" evidence="8">
    <location>
        <begin position="155"/>
        <end position="178"/>
    </location>
</feature>
<feature type="transmembrane region" description="Helical" evidence="8">
    <location>
        <begin position="402"/>
        <end position="421"/>
    </location>
</feature>
<evidence type="ECO:0000313" key="10">
    <source>
        <dbReference type="EMBL" id="MBM6699663.1"/>
    </source>
</evidence>
<keyword evidence="11" id="KW-1185">Reference proteome</keyword>
<dbReference type="InterPro" id="IPR005829">
    <property type="entry name" value="Sugar_transporter_CS"/>
</dbReference>
<comment type="subcellular location">
    <subcellularLocation>
        <location evidence="1">Cell membrane</location>
        <topology evidence="1">Multi-pass membrane protein</topology>
    </subcellularLocation>
</comment>
<dbReference type="PROSITE" id="PS50850">
    <property type="entry name" value="MFS"/>
    <property type="match status" value="1"/>
</dbReference>
<dbReference type="Proteomes" id="UP000718821">
    <property type="component" value="Unassembled WGS sequence"/>
</dbReference>
<comment type="caution">
    <text evidence="10">The sequence shown here is derived from an EMBL/GenBank/DDBJ whole genome shotgun (WGS) entry which is preliminary data.</text>
</comment>
<keyword evidence="3" id="KW-0813">Transport</keyword>
<dbReference type="InterPro" id="IPR003663">
    <property type="entry name" value="Sugar/inositol_transpt"/>
</dbReference>